<keyword evidence="1" id="KW-0175">Coiled coil</keyword>
<feature type="compositionally biased region" description="Basic and acidic residues" evidence="2">
    <location>
        <begin position="249"/>
        <end position="271"/>
    </location>
</feature>
<accession>A0A915NNR7</accession>
<organism evidence="3 4">
    <name type="scientific">Meloidogyne floridensis</name>
    <dbReference type="NCBI Taxonomy" id="298350"/>
    <lineage>
        <taxon>Eukaryota</taxon>
        <taxon>Metazoa</taxon>
        <taxon>Ecdysozoa</taxon>
        <taxon>Nematoda</taxon>
        <taxon>Chromadorea</taxon>
        <taxon>Rhabditida</taxon>
        <taxon>Tylenchina</taxon>
        <taxon>Tylenchomorpha</taxon>
        <taxon>Tylenchoidea</taxon>
        <taxon>Meloidogynidae</taxon>
        <taxon>Meloidogyninae</taxon>
        <taxon>Meloidogyne</taxon>
    </lineage>
</organism>
<feature type="region of interest" description="Disordered" evidence="2">
    <location>
        <begin position="1"/>
        <end position="22"/>
    </location>
</feature>
<feature type="region of interest" description="Disordered" evidence="2">
    <location>
        <begin position="78"/>
        <end position="147"/>
    </location>
</feature>
<feature type="region of interest" description="Disordered" evidence="2">
    <location>
        <begin position="234"/>
        <end position="271"/>
    </location>
</feature>
<evidence type="ECO:0000313" key="4">
    <source>
        <dbReference type="WBParaSite" id="scf7180000420490.g5367"/>
    </source>
</evidence>
<dbReference type="AlphaFoldDB" id="A0A915NNR7"/>
<feature type="coiled-coil region" evidence="1">
    <location>
        <begin position="161"/>
        <end position="194"/>
    </location>
</feature>
<dbReference type="WBParaSite" id="scf7180000420490.g5367">
    <property type="protein sequence ID" value="scf7180000420490.g5367"/>
    <property type="gene ID" value="scf7180000420490.g5367"/>
</dbReference>
<reference evidence="4" key="1">
    <citation type="submission" date="2022-11" db="UniProtKB">
        <authorList>
            <consortium name="WormBaseParasite"/>
        </authorList>
    </citation>
    <scope>IDENTIFICATION</scope>
</reference>
<evidence type="ECO:0000256" key="1">
    <source>
        <dbReference type="SAM" id="Coils"/>
    </source>
</evidence>
<feature type="compositionally biased region" description="Low complexity" evidence="2">
    <location>
        <begin position="78"/>
        <end position="89"/>
    </location>
</feature>
<evidence type="ECO:0000256" key="2">
    <source>
        <dbReference type="SAM" id="MobiDB-lite"/>
    </source>
</evidence>
<sequence length="730" mass="82952">MDNSQNTQKNSTNNLIEPPKGIDLEIESSTILKDEDVEWIEVTDDEGCGEQEMEQNVGQLQKQNELILQQKPFETFQTTSTTSIIPTNNVQSESTEKITERLPDELSSISPVESDEQSEELTIPTTKDLLTGAAQKGKEEEEDKNRKENIFEIPTIYFPKNETLINQNKEWEKKKAAEKEAERLITEIGLKENEENSRGINGINEGENKNLDNFEGISTEIKIQPFSYLKEADSSNKEENKLIQGGQESIKEKDEKEEKIKREESKSEETKFYEVPPNGYKTLPLTEVIPANVNYVIPQENKEEKMLTETIILPKIVRFVEERKGEQQKIGENKSKDEISSLDEYELKLRRRSKEALELVNKICGLQAQETEKTQDQKSWKFLETELTNTMHIYLKKPPITRPSQFNLEMDRTVNSSKDELKEALNAGVHGLSGSNRGTVGLDTRIPESVIQIGGGPILDVECVSVSQSLLQFPMDCLLLPGNNLLIVDSDAGLLLISLESKQVLKQISPKQNVWRNPECCCLGSGGNNNGEEQTIFVLLEYNVNNDKENKENSDIPPTSPIKGILKERQSNEKPLEQQQPQSKPEWRRYICRFSISDFSMLDRIEAPKWLRERVIWSCKMCSFNKFIYLAANTPNQGFLFELNCETGKWIECKGTRINSQFADVNYFASVGPVTELLLVETNRCYVQLISIYNSTVVNARILGICERPGALCVDNYGNVLIFDRSSSSV</sequence>
<proteinExistence type="predicted"/>
<feature type="compositionally biased region" description="Low complexity" evidence="2">
    <location>
        <begin position="1"/>
        <end position="14"/>
    </location>
</feature>
<keyword evidence="3" id="KW-1185">Reference proteome</keyword>
<protein>
    <submittedName>
        <fullName evidence="4">CNH domain-containing protein</fullName>
    </submittedName>
</protein>
<evidence type="ECO:0000313" key="3">
    <source>
        <dbReference type="Proteomes" id="UP000887560"/>
    </source>
</evidence>
<feature type="compositionally biased region" description="Basic and acidic residues" evidence="2">
    <location>
        <begin position="94"/>
        <end position="104"/>
    </location>
</feature>
<feature type="compositionally biased region" description="Basic and acidic residues" evidence="2">
    <location>
        <begin position="136"/>
        <end position="147"/>
    </location>
</feature>
<name>A0A915NNR7_9BILA</name>
<dbReference type="Proteomes" id="UP000887560">
    <property type="component" value="Unplaced"/>
</dbReference>